<keyword evidence="4" id="KW-0732">Signal</keyword>
<evidence type="ECO:0000256" key="2">
    <source>
        <dbReference type="ARBA" id="ARBA00022750"/>
    </source>
</evidence>
<dbReference type="Proteomes" id="UP000008837">
    <property type="component" value="Unassembled WGS sequence"/>
</dbReference>
<keyword evidence="7" id="KW-1185">Reference proteome</keyword>
<evidence type="ECO:0000259" key="5">
    <source>
        <dbReference type="PROSITE" id="PS51767"/>
    </source>
</evidence>
<dbReference type="OrthoDB" id="15189at2759"/>
<feature type="chain" id="PRO_5002725591" description="Peptidase A1 domain-containing protein" evidence="4">
    <location>
        <begin position="24"/>
        <end position="387"/>
    </location>
</feature>
<dbReference type="PROSITE" id="PS00141">
    <property type="entry name" value="ASP_PROTEASE"/>
    <property type="match status" value="1"/>
</dbReference>
<comment type="caution">
    <text evidence="6">The sequence shown here is derived from an EMBL/GenBank/DDBJ whole genome shotgun (WGS) entry which is preliminary data.</text>
</comment>
<dbReference type="InterPro" id="IPR033121">
    <property type="entry name" value="PEPTIDASE_A1"/>
</dbReference>
<protein>
    <recommendedName>
        <fullName evidence="5">Peptidase A1 domain-containing protein</fullName>
    </recommendedName>
</protein>
<dbReference type="VEuPathDB" id="FungiDB:MGL_4267"/>
<dbReference type="InterPro" id="IPR001969">
    <property type="entry name" value="Aspartic_peptidase_AS"/>
</dbReference>
<dbReference type="PRINTS" id="PR00792">
    <property type="entry name" value="PEPSIN"/>
</dbReference>
<dbReference type="Gene3D" id="2.40.70.10">
    <property type="entry name" value="Acid Proteases"/>
    <property type="match status" value="2"/>
</dbReference>
<evidence type="ECO:0000256" key="3">
    <source>
        <dbReference type="RuleBase" id="RU000454"/>
    </source>
</evidence>
<keyword evidence="3" id="KW-0378">Hydrolase</keyword>
<accession>A8QEF4</accession>
<reference evidence="6 7" key="1">
    <citation type="journal article" date="2007" name="Proc. Natl. Acad. Sci. U.S.A.">
        <title>Dandruff-associated Malassezia genomes reveal convergent and divergent virulence traits shared with plant and human fungal pathogens.</title>
        <authorList>
            <person name="Xu J."/>
            <person name="Saunders C.W."/>
            <person name="Hu P."/>
            <person name="Grant R.A."/>
            <person name="Boekhout T."/>
            <person name="Kuramae E.E."/>
            <person name="Kronstad J.W."/>
            <person name="Deangelis Y.M."/>
            <person name="Reeder N.L."/>
            <person name="Johnstone K.R."/>
            <person name="Leland M."/>
            <person name="Fieno A.M."/>
            <person name="Begley W.M."/>
            <person name="Sun Y."/>
            <person name="Lacey M.P."/>
            <person name="Chaudhary T."/>
            <person name="Keough T."/>
            <person name="Chu L."/>
            <person name="Sears R."/>
            <person name="Yuan B."/>
            <person name="Dawson T.L.Jr."/>
        </authorList>
    </citation>
    <scope>NUCLEOTIDE SEQUENCE [LARGE SCALE GENOMIC DNA]</scope>
    <source>
        <strain evidence="7">ATCC MYA-4612 / CBS 7966</strain>
    </source>
</reference>
<dbReference type="Pfam" id="PF00026">
    <property type="entry name" value="Asp"/>
    <property type="match status" value="1"/>
</dbReference>
<dbReference type="InterPro" id="IPR021109">
    <property type="entry name" value="Peptidase_aspartic_dom_sf"/>
</dbReference>
<comment type="similarity">
    <text evidence="1 3">Belongs to the peptidase A1 family.</text>
</comment>
<gene>
    <name evidence="6" type="ORF">MGL_4267</name>
</gene>
<evidence type="ECO:0000313" key="6">
    <source>
        <dbReference type="EMBL" id="EDP41381.1"/>
    </source>
</evidence>
<dbReference type="EMBL" id="AAYY01000033">
    <property type="protein sequence ID" value="EDP41381.1"/>
    <property type="molecule type" value="Genomic_DNA"/>
</dbReference>
<evidence type="ECO:0000313" key="7">
    <source>
        <dbReference type="Proteomes" id="UP000008837"/>
    </source>
</evidence>
<dbReference type="GeneID" id="5852903"/>
<dbReference type="PANTHER" id="PTHR47966">
    <property type="entry name" value="BETA-SITE APP-CLEAVING ENZYME, ISOFORM A-RELATED"/>
    <property type="match status" value="1"/>
</dbReference>
<name>A8QEF4_MALGO</name>
<dbReference type="PROSITE" id="PS51767">
    <property type="entry name" value="PEPTIDASE_A1"/>
    <property type="match status" value="1"/>
</dbReference>
<keyword evidence="3" id="KW-0645">Protease</keyword>
<dbReference type="GO" id="GO:0004190">
    <property type="term" value="F:aspartic-type endopeptidase activity"/>
    <property type="evidence" value="ECO:0007669"/>
    <property type="project" value="UniProtKB-KW"/>
</dbReference>
<dbReference type="InterPro" id="IPR001461">
    <property type="entry name" value="Aspartic_peptidase_A1"/>
</dbReference>
<sequence length="387" mass="43207">MSTPRTLAFLAAALWCAFAIVSAEFTLELKRDAGSSAPNPTNDKALLDGIVAKYLRNAESYYKNTGKHARFVNSTKLKKRGWLGTASLGMLEQNWNVQLEFGSDKQKLYVKFDTGSPDVVMDGRGYDPSSSSTAKDLDTPFEAGYGSAHAAGKVYTDTIAMAGIEAKDVWISVSDDPFLTMNRDAGLIGLSWPVLSSLYSRETTFYEAFKQQKRLRRNVYQFTLKSHATSHLDVGHVNRMRFLGLVGWVSVNPDDGYWKTDVNINGDDYTGIIDTGTTLIVASNEKMKSLLSKLDGVTLKQDDEGNYQGWYDCKKPPKISFRVGGKRFTMPRKTMKYWQNGNECRLPFTGLDGFSDWIFGTPFLEMASVVFDFDNARLGFASQSWLP</sequence>
<feature type="signal peptide" evidence="4">
    <location>
        <begin position="1"/>
        <end position="23"/>
    </location>
</feature>
<dbReference type="GO" id="GO:0006508">
    <property type="term" value="P:proteolysis"/>
    <property type="evidence" value="ECO:0007669"/>
    <property type="project" value="UniProtKB-KW"/>
</dbReference>
<keyword evidence="2 3" id="KW-0064">Aspartyl protease</keyword>
<proteinExistence type="inferred from homology"/>
<dbReference type="AlphaFoldDB" id="A8QEF4"/>
<dbReference type="InParanoid" id="A8QEF4"/>
<dbReference type="CDD" id="cd05471">
    <property type="entry name" value="pepsin_like"/>
    <property type="match status" value="1"/>
</dbReference>
<dbReference type="RefSeq" id="XP_001728595.1">
    <property type="nucleotide sequence ID" value="XM_001728543.1"/>
</dbReference>
<dbReference type="SUPFAM" id="SSF50630">
    <property type="entry name" value="Acid proteases"/>
    <property type="match status" value="1"/>
</dbReference>
<evidence type="ECO:0000256" key="4">
    <source>
        <dbReference type="SAM" id="SignalP"/>
    </source>
</evidence>
<dbReference type="PANTHER" id="PTHR47966:SF57">
    <property type="entry name" value="PEPTIDASE A1 DOMAIN-CONTAINING PROTEIN"/>
    <property type="match status" value="1"/>
</dbReference>
<dbReference type="OMA" id="MKSAYTV"/>
<feature type="domain" description="Peptidase A1" evidence="5">
    <location>
        <begin position="95"/>
        <end position="381"/>
    </location>
</feature>
<evidence type="ECO:0000256" key="1">
    <source>
        <dbReference type="ARBA" id="ARBA00007447"/>
    </source>
</evidence>
<organism evidence="6 7">
    <name type="scientific">Malassezia globosa (strain ATCC MYA-4612 / CBS 7966)</name>
    <name type="common">Dandruff-associated fungus</name>
    <dbReference type="NCBI Taxonomy" id="425265"/>
    <lineage>
        <taxon>Eukaryota</taxon>
        <taxon>Fungi</taxon>
        <taxon>Dikarya</taxon>
        <taxon>Basidiomycota</taxon>
        <taxon>Ustilaginomycotina</taxon>
        <taxon>Malasseziomycetes</taxon>
        <taxon>Malasseziales</taxon>
        <taxon>Malasseziaceae</taxon>
        <taxon>Malassezia</taxon>
    </lineage>
</organism>
<dbReference type="KEGG" id="mgl:MGL_4267"/>
<dbReference type="InterPro" id="IPR034164">
    <property type="entry name" value="Pepsin-like_dom"/>
</dbReference>